<keyword evidence="8" id="KW-1185">Reference proteome</keyword>
<dbReference type="Proteomes" id="UP001634394">
    <property type="component" value="Unassembled WGS sequence"/>
</dbReference>
<dbReference type="NCBIfam" id="TIGR00815">
    <property type="entry name" value="sulP"/>
    <property type="match status" value="1"/>
</dbReference>
<evidence type="ECO:0000259" key="6">
    <source>
        <dbReference type="PROSITE" id="PS50801"/>
    </source>
</evidence>
<dbReference type="InterPro" id="IPR036513">
    <property type="entry name" value="STAS_dom_sf"/>
</dbReference>
<evidence type="ECO:0000256" key="3">
    <source>
        <dbReference type="ARBA" id="ARBA00022989"/>
    </source>
</evidence>
<feature type="transmembrane region" description="Helical" evidence="5">
    <location>
        <begin position="304"/>
        <end position="325"/>
    </location>
</feature>
<protein>
    <recommendedName>
        <fullName evidence="6">STAS domain-containing protein</fullName>
    </recommendedName>
</protein>
<gene>
    <name evidence="7" type="ORF">ACJMK2_034374</name>
</gene>
<dbReference type="PROSITE" id="PS50801">
    <property type="entry name" value="STAS"/>
    <property type="match status" value="1"/>
</dbReference>
<proteinExistence type="predicted"/>
<comment type="caution">
    <text evidence="7">The sequence shown here is derived from an EMBL/GenBank/DDBJ whole genome shotgun (WGS) entry which is preliminary data.</text>
</comment>
<evidence type="ECO:0000256" key="2">
    <source>
        <dbReference type="ARBA" id="ARBA00022692"/>
    </source>
</evidence>
<evidence type="ECO:0000256" key="4">
    <source>
        <dbReference type="ARBA" id="ARBA00023136"/>
    </source>
</evidence>
<dbReference type="PANTHER" id="PTHR11814">
    <property type="entry name" value="SULFATE TRANSPORTER"/>
    <property type="match status" value="1"/>
</dbReference>
<dbReference type="AlphaFoldDB" id="A0ABD3WUR0"/>
<name>A0ABD3WUR0_SINWO</name>
<evidence type="ECO:0000313" key="7">
    <source>
        <dbReference type="EMBL" id="KAL3876533.1"/>
    </source>
</evidence>
<feature type="transmembrane region" description="Helical" evidence="5">
    <location>
        <begin position="181"/>
        <end position="204"/>
    </location>
</feature>
<dbReference type="Pfam" id="PF01740">
    <property type="entry name" value="STAS"/>
    <property type="match status" value="1"/>
</dbReference>
<keyword evidence="4 5" id="KW-0472">Membrane</keyword>
<dbReference type="GO" id="GO:0016020">
    <property type="term" value="C:membrane"/>
    <property type="evidence" value="ECO:0007669"/>
    <property type="project" value="UniProtKB-SubCell"/>
</dbReference>
<dbReference type="InterPro" id="IPR001902">
    <property type="entry name" value="SLC26A/SulP_fam"/>
</dbReference>
<dbReference type="Gene3D" id="3.30.750.24">
    <property type="entry name" value="STAS domain"/>
    <property type="match status" value="1"/>
</dbReference>
<evidence type="ECO:0000256" key="1">
    <source>
        <dbReference type="ARBA" id="ARBA00004141"/>
    </source>
</evidence>
<feature type="transmembrane region" description="Helical" evidence="5">
    <location>
        <begin position="265"/>
        <end position="284"/>
    </location>
</feature>
<feature type="transmembrane region" description="Helical" evidence="5">
    <location>
        <begin position="345"/>
        <end position="365"/>
    </location>
</feature>
<keyword evidence="3 5" id="KW-1133">Transmembrane helix</keyword>
<organism evidence="7 8">
    <name type="scientific">Sinanodonta woodiana</name>
    <name type="common">Chinese pond mussel</name>
    <name type="synonym">Anodonta woodiana</name>
    <dbReference type="NCBI Taxonomy" id="1069815"/>
    <lineage>
        <taxon>Eukaryota</taxon>
        <taxon>Metazoa</taxon>
        <taxon>Spiralia</taxon>
        <taxon>Lophotrochozoa</taxon>
        <taxon>Mollusca</taxon>
        <taxon>Bivalvia</taxon>
        <taxon>Autobranchia</taxon>
        <taxon>Heteroconchia</taxon>
        <taxon>Palaeoheterodonta</taxon>
        <taxon>Unionida</taxon>
        <taxon>Unionoidea</taxon>
        <taxon>Unionidae</taxon>
        <taxon>Unioninae</taxon>
        <taxon>Sinanodonta</taxon>
    </lineage>
</organism>
<feature type="transmembrane region" description="Helical" evidence="5">
    <location>
        <begin position="97"/>
        <end position="120"/>
    </location>
</feature>
<feature type="transmembrane region" description="Helical" evidence="5">
    <location>
        <begin position="482"/>
        <end position="511"/>
    </location>
</feature>
<feature type="transmembrane region" description="Helical" evidence="5">
    <location>
        <begin position="238"/>
        <end position="259"/>
    </location>
</feature>
<feature type="transmembrane region" description="Helical" evidence="5">
    <location>
        <begin position="420"/>
        <end position="438"/>
    </location>
</feature>
<dbReference type="Pfam" id="PF00916">
    <property type="entry name" value="Sulfate_transp"/>
    <property type="match status" value="1"/>
</dbReference>
<feature type="transmembrane region" description="Helical" evidence="5">
    <location>
        <begin position="73"/>
        <end position="91"/>
    </location>
</feature>
<keyword evidence="2 5" id="KW-0812">Transmembrane</keyword>
<comment type="subcellular location">
    <subcellularLocation>
        <location evidence="1">Membrane</location>
        <topology evidence="1">Multi-pass membrane protein</topology>
    </subcellularLocation>
</comment>
<dbReference type="SUPFAM" id="SSF52091">
    <property type="entry name" value="SpoIIaa-like"/>
    <property type="match status" value="1"/>
</dbReference>
<feature type="transmembrane region" description="Helical" evidence="5">
    <location>
        <begin position="210"/>
        <end position="231"/>
    </location>
</feature>
<evidence type="ECO:0000313" key="8">
    <source>
        <dbReference type="Proteomes" id="UP001634394"/>
    </source>
</evidence>
<sequence length="707" mass="78164">MPGSPKENLQLPIRRFRHTQSDIETTFSSNAPSTDICTRLMSSVSCSKEKARSTVYDFFPIIKVIQKYQFRNYIVSDILAGISASCLHFPQGLAFGILASLSPAYGLYTSFFPVMLYMIFGTSPHISFGSSSVTALLTAELVETEALKRHHSETDQIMYLANQSIEFNLTDVGVTLNGDELLYKVSVAAGSAFIAGLILFILGLCRLGFITTYLSTSFVGGFTTAAAFHIVTSQIPKAIGVQIPVIKGLGKIISIYIAIFSQIQSVNVASVIMVVCCVIILIFVKDFINERYKAKLKIPIPIDLILIILATIISHFGSINQAYMIKIVKNIPSGFPHPELPNLSLLSSLIGYSIELAALVFFLTISMAKLMATRHDYEIDDNQELIAYGLSNIVSSFFHCFVACVAPPRTMLLNSLNVKTSLHGLFSTAVMLLILLFIGPLFSSLPIPVLAAMIMVAVKSLLTQVLELPSIWRVSRYDFVTWVVTCSTGILLDLPYGLICGIICSLFVVVLQSQMAKSYLLSKAVNEDIFLNADRYKHLVDIPGISIFRIDYSLYFATSELFQKQLYLNTVNPRHIEPNMEITVKIATADDTVSSGKQTGAENGDVASRLTTANEVKVIILDCRAVMFIDLNGVNTLRTIVADFKKVNIELFLANCPAYMYQVLENSDFLSLLSKEHILFDLPDAVETARMCLTRLNTVRNDSVREE</sequence>
<accession>A0ABD3WUR0</accession>
<dbReference type="InterPro" id="IPR011547">
    <property type="entry name" value="SLC26A/SulP_dom"/>
</dbReference>
<reference evidence="7 8" key="1">
    <citation type="submission" date="2024-11" db="EMBL/GenBank/DDBJ databases">
        <title>Chromosome-level genome assembly of the freshwater bivalve Anodonta woodiana.</title>
        <authorList>
            <person name="Chen X."/>
        </authorList>
    </citation>
    <scope>NUCLEOTIDE SEQUENCE [LARGE SCALE GENOMIC DNA]</scope>
    <source>
        <strain evidence="7">MN2024</strain>
        <tissue evidence="7">Gills</tissue>
    </source>
</reference>
<feature type="domain" description="STAS" evidence="6">
    <location>
        <begin position="535"/>
        <end position="689"/>
    </location>
</feature>
<feature type="transmembrane region" description="Helical" evidence="5">
    <location>
        <begin position="385"/>
        <end position="408"/>
    </location>
</feature>
<dbReference type="InterPro" id="IPR002645">
    <property type="entry name" value="STAS_dom"/>
</dbReference>
<evidence type="ECO:0000256" key="5">
    <source>
        <dbReference type="SAM" id="Phobius"/>
    </source>
</evidence>
<dbReference type="EMBL" id="JBJQND010000005">
    <property type="protein sequence ID" value="KAL3876533.1"/>
    <property type="molecule type" value="Genomic_DNA"/>
</dbReference>
<dbReference type="CDD" id="cd07042">
    <property type="entry name" value="STAS_SulP_like_sulfate_transporter"/>
    <property type="match status" value="1"/>
</dbReference>